<dbReference type="InterPro" id="IPR000719">
    <property type="entry name" value="Prot_kinase_dom"/>
</dbReference>
<dbReference type="CDD" id="cd14143">
    <property type="entry name" value="STKc_TGFbR1_ACVR1b_ACVR1c"/>
    <property type="match status" value="1"/>
</dbReference>
<evidence type="ECO:0000256" key="1">
    <source>
        <dbReference type="ARBA" id="ARBA00001936"/>
    </source>
</evidence>
<keyword evidence="17" id="KW-0675">Receptor</keyword>
<name>A0A6P8I2T7_ACTTE</name>
<dbReference type="Gene3D" id="1.10.510.10">
    <property type="entry name" value="Transferase(Phosphotransferase) domain 1"/>
    <property type="match status" value="1"/>
</dbReference>
<dbReference type="InterPro" id="IPR003605">
    <property type="entry name" value="GS_dom"/>
</dbReference>
<dbReference type="InterPro" id="IPR011009">
    <property type="entry name" value="Kinase-like_dom_sf"/>
</dbReference>
<evidence type="ECO:0000256" key="2">
    <source>
        <dbReference type="ARBA" id="ARBA00001946"/>
    </source>
</evidence>
<dbReference type="GO" id="GO:0005524">
    <property type="term" value="F:ATP binding"/>
    <property type="evidence" value="ECO:0007669"/>
    <property type="project" value="UniProtKB-UniRule"/>
</dbReference>
<keyword evidence="12" id="KW-0418">Kinase</keyword>
<dbReference type="PANTHER" id="PTHR23255:SF71">
    <property type="entry name" value="RECEPTOR PROTEIN SERINE_THREONINE KINASE"/>
    <property type="match status" value="1"/>
</dbReference>
<dbReference type="InterPro" id="IPR008271">
    <property type="entry name" value="Ser/Thr_kinase_AS"/>
</dbReference>
<dbReference type="SMART" id="SM00467">
    <property type="entry name" value="GS"/>
    <property type="match status" value="1"/>
</dbReference>
<keyword evidence="15 19" id="KW-1133">Transmembrane helix</keyword>
<dbReference type="KEGG" id="aten:116295480"/>
<evidence type="ECO:0000256" key="7">
    <source>
        <dbReference type="ARBA" id="ARBA00022679"/>
    </source>
</evidence>
<dbReference type="GeneID" id="116295480"/>
<reference evidence="24" key="1">
    <citation type="submission" date="2025-08" db="UniProtKB">
        <authorList>
            <consortium name="RefSeq"/>
        </authorList>
    </citation>
    <scope>IDENTIFICATION</scope>
    <source>
        <tissue evidence="24">Tentacle</tissue>
    </source>
</reference>
<keyword evidence="6" id="KW-0723">Serine/threonine-protein kinase</keyword>
<evidence type="ECO:0000256" key="6">
    <source>
        <dbReference type="ARBA" id="ARBA00022527"/>
    </source>
</evidence>
<dbReference type="EC" id="2.7.11.30" evidence="5"/>
<dbReference type="Pfam" id="PF08515">
    <property type="entry name" value="TGF_beta_GS"/>
    <property type="match status" value="1"/>
</dbReference>
<comment type="cofactor">
    <cofactor evidence="2">
        <name>Mg(2+)</name>
        <dbReference type="ChEBI" id="CHEBI:18420"/>
    </cofactor>
</comment>
<evidence type="ECO:0000256" key="18">
    <source>
        <dbReference type="PROSITE-ProRule" id="PRU10141"/>
    </source>
</evidence>
<feature type="domain" description="GS" evidence="22">
    <location>
        <begin position="184"/>
        <end position="212"/>
    </location>
</feature>
<keyword evidence="16 19" id="KW-0472">Membrane</keyword>
<dbReference type="InterPro" id="IPR000472">
    <property type="entry name" value="Activin_recp"/>
</dbReference>
<sequence length="515" mass="58069">MDYRLRLSLLACFGGLLLIDQIPVTQNRVLLECYCDFCEITNFTCTTTGGCLTRLKRNGDGEVTRRRSCGFHSPMHRSVCEPEANNGRTDSIYHCCYYNMCNIDVNLTLPTLKPAISLVSLDEDKDYKSLNLSTAVVAAIIACPMFVICMCIMLLIWYYQHRKSQLPSYGGVNSEEDLDIPPGMTLHDALHDISTGSGSGLPLLVQRTVARQITVVELIGTGRYGEVYRGKWRGEDVAVKIFSSRDECSWTRETEIYQTVMLRHENILGFIAADNKDNGAWTQLWLITDYHSNGSLYDYLQGVTLDVQSMLTLALSTACGLAHLHMEITGILGKPAIAHRDLKSRNILVKKNGSCCIADLGLAVRHIASSDIVDIPNGSRVGTKRYMAPEFLEDSESVRTFDAYKRGDIYAFGLVLWEISRRCTLGGMCEEYQLPYYDKVCLDPSIEDVFQVVCVEKYRPLHSNRWKQDEVMMKFARIMKECWYHNPAARLTALRIKKTLQSLQDSLSEQGSVDA</sequence>
<keyword evidence="8 19" id="KW-0812">Transmembrane</keyword>
<dbReference type="OrthoDB" id="69842at2759"/>
<dbReference type="SUPFAM" id="SSF56112">
    <property type="entry name" value="Protein kinase-like (PK-like)"/>
    <property type="match status" value="1"/>
</dbReference>
<evidence type="ECO:0000256" key="4">
    <source>
        <dbReference type="ARBA" id="ARBA00009605"/>
    </source>
</evidence>
<evidence type="ECO:0000256" key="3">
    <source>
        <dbReference type="ARBA" id="ARBA00004479"/>
    </source>
</evidence>
<evidence type="ECO:0000313" key="23">
    <source>
        <dbReference type="Proteomes" id="UP000515163"/>
    </source>
</evidence>
<evidence type="ECO:0000256" key="10">
    <source>
        <dbReference type="ARBA" id="ARBA00022729"/>
    </source>
</evidence>
<evidence type="ECO:0000256" key="20">
    <source>
        <dbReference type="SAM" id="SignalP"/>
    </source>
</evidence>
<keyword evidence="10 20" id="KW-0732">Signal</keyword>
<dbReference type="PANTHER" id="PTHR23255">
    <property type="entry name" value="TRANSFORMING GROWTH FACTOR-BETA RECEPTOR TYPE I AND II"/>
    <property type="match status" value="1"/>
</dbReference>
<dbReference type="InterPro" id="IPR001245">
    <property type="entry name" value="Ser-Thr/Tyr_kinase_cat_dom"/>
</dbReference>
<evidence type="ECO:0000256" key="15">
    <source>
        <dbReference type="ARBA" id="ARBA00022989"/>
    </source>
</evidence>
<evidence type="ECO:0000256" key="5">
    <source>
        <dbReference type="ARBA" id="ARBA00012401"/>
    </source>
</evidence>
<dbReference type="GO" id="GO:0043235">
    <property type="term" value="C:receptor complex"/>
    <property type="evidence" value="ECO:0007669"/>
    <property type="project" value="TreeGrafter"/>
</dbReference>
<dbReference type="Pfam" id="PF01064">
    <property type="entry name" value="Activin_recp"/>
    <property type="match status" value="1"/>
</dbReference>
<dbReference type="PROSITE" id="PS00108">
    <property type="entry name" value="PROTEIN_KINASE_ST"/>
    <property type="match status" value="1"/>
</dbReference>
<keyword evidence="23" id="KW-1185">Reference proteome</keyword>
<dbReference type="SUPFAM" id="SSF57302">
    <property type="entry name" value="Snake toxin-like"/>
    <property type="match status" value="1"/>
</dbReference>
<evidence type="ECO:0000256" key="13">
    <source>
        <dbReference type="ARBA" id="ARBA00022840"/>
    </source>
</evidence>
<dbReference type="InterPro" id="IPR017441">
    <property type="entry name" value="Protein_kinase_ATP_BS"/>
</dbReference>
<dbReference type="PROSITE" id="PS50011">
    <property type="entry name" value="PROTEIN_KINASE_DOM"/>
    <property type="match status" value="1"/>
</dbReference>
<gene>
    <name evidence="24" type="primary">LOC116295480</name>
</gene>
<feature type="domain" description="Protein kinase" evidence="21">
    <location>
        <begin position="213"/>
        <end position="503"/>
    </location>
</feature>
<evidence type="ECO:0000256" key="16">
    <source>
        <dbReference type="ARBA" id="ARBA00023136"/>
    </source>
</evidence>
<evidence type="ECO:0000259" key="21">
    <source>
        <dbReference type="PROSITE" id="PS50011"/>
    </source>
</evidence>
<dbReference type="GO" id="GO:0004675">
    <property type="term" value="F:transmembrane receptor protein serine/threonine kinase activity"/>
    <property type="evidence" value="ECO:0007669"/>
    <property type="project" value="UniProtKB-EC"/>
</dbReference>
<comment type="subcellular location">
    <subcellularLocation>
        <location evidence="3">Membrane</location>
        <topology evidence="3">Single-pass type I membrane protein</topology>
    </subcellularLocation>
</comment>
<dbReference type="FunFam" id="1.10.510.10:FF:000018">
    <property type="entry name" value="Receptor protein serine/threonine kinase"/>
    <property type="match status" value="1"/>
</dbReference>
<dbReference type="AlphaFoldDB" id="A0A6P8I2T7"/>
<keyword evidence="7" id="KW-0808">Transferase</keyword>
<organism evidence="23 24">
    <name type="scientific">Actinia tenebrosa</name>
    <name type="common">Australian red waratah sea anemone</name>
    <dbReference type="NCBI Taxonomy" id="6105"/>
    <lineage>
        <taxon>Eukaryota</taxon>
        <taxon>Metazoa</taxon>
        <taxon>Cnidaria</taxon>
        <taxon>Anthozoa</taxon>
        <taxon>Hexacorallia</taxon>
        <taxon>Actiniaria</taxon>
        <taxon>Actiniidae</taxon>
        <taxon>Actinia</taxon>
    </lineage>
</organism>
<dbReference type="Gene3D" id="2.10.60.10">
    <property type="entry name" value="CD59"/>
    <property type="match status" value="1"/>
</dbReference>
<feature type="transmembrane region" description="Helical" evidence="19">
    <location>
        <begin position="135"/>
        <end position="159"/>
    </location>
</feature>
<feature type="chain" id="PRO_5028130083" description="receptor protein serine/threonine kinase" evidence="20">
    <location>
        <begin position="28"/>
        <end position="515"/>
    </location>
</feature>
<evidence type="ECO:0000256" key="17">
    <source>
        <dbReference type="ARBA" id="ARBA00023170"/>
    </source>
</evidence>
<evidence type="ECO:0000256" key="19">
    <source>
        <dbReference type="SAM" id="Phobius"/>
    </source>
</evidence>
<dbReference type="Proteomes" id="UP000515163">
    <property type="component" value="Unplaced"/>
</dbReference>
<dbReference type="GO" id="GO:0071363">
    <property type="term" value="P:cellular response to growth factor stimulus"/>
    <property type="evidence" value="ECO:0007669"/>
    <property type="project" value="TreeGrafter"/>
</dbReference>
<dbReference type="PROSITE" id="PS00107">
    <property type="entry name" value="PROTEIN_KINASE_ATP"/>
    <property type="match status" value="1"/>
</dbReference>
<keyword evidence="11 18" id="KW-0547">Nucleotide-binding</keyword>
<dbReference type="FunCoup" id="A0A6P8I2T7">
    <property type="interactions" value="1708"/>
</dbReference>
<comment type="cofactor">
    <cofactor evidence="1">
        <name>Mn(2+)</name>
        <dbReference type="ChEBI" id="CHEBI:29035"/>
    </cofactor>
</comment>
<evidence type="ECO:0000256" key="9">
    <source>
        <dbReference type="ARBA" id="ARBA00022723"/>
    </source>
</evidence>
<keyword evidence="14" id="KW-0460">Magnesium</keyword>
<accession>A0A6P8I2T7</accession>
<dbReference type="Pfam" id="PF07714">
    <property type="entry name" value="PK_Tyr_Ser-Thr"/>
    <property type="match status" value="1"/>
</dbReference>
<dbReference type="Gene3D" id="3.30.200.20">
    <property type="entry name" value="Phosphorylase Kinase, domain 1"/>
    <property type="match status" value="1"/>
</dbReference>
<dbReference type="FunFam" id="3.30.200.20:FF:000023">
    <property type="entry name" value="Receptor protein serine/threonine kinase"/>
    <property type="match status" value="1"/>
</dbReference>
<comment type="similarity">
    <text evidence="4">Belongs to the protein kinase superfamily. TKL Ser/Thr protein kinase family. TGFB receptor subfamily.</text>
</comment>
<proteinExistence type="inferred from homology"/>
<dbReference type="RefSeq" id="XP_031559160.1">
    <property type="nucleotide sequence ID" value="XM_031703300.1"/>
</dbReference>
<evidence type="ECO:0000259" key="22">
    <source>
        <dbReference type="PROSITE" id="PS51256"/>
    </source>
</evidence>
<dbReference type="InterPro" id="IPR000333">
    <property type="entry name" value="TGFB_receptor"/>
</dbReference>
<keyword evidence="9" id="KW-0479">Metal-binding</keyword>
<dbReference type="PROSITE" id="PS51256">
    <property type="entry name" value="GS"/>
    <property type="match status" value="1"/>
</dbReference>
<dbReference type="SMART" id="SM00220">
    <property type="entry name" value="S_TKc"/>
    <property type="match status" value="1"/>
</dbReference>
<feature type="signal peptide" evidence="20">
    <location>
        <begin position="1"/>
        <end position="27"/>
    </location>
</feature>
<evidence type="ECO:0000256" key="11">
    <source>
        <dbReference type="ARBA" id="ARBA00022741"/>
    </source>
</evidence>
<dbReference type="InterPro" id="IPR045860">
    <property type="entry name" value="Snake_toxin-like_sf"/>
</dbReference>
<evidence type="ECO:0000256" key="12">
    <source>
        <dbReference type="ARBA" id="ARBA00022777"/>
    </source>
</evidence>
<feature type="binding site" evidence="18">
    <location>
        <position position="240"/>
    </location>
    <ligand>
        <name>ATP</name>
        <dbReference type="ChEBI" id="CHEBI:30616"/>
    </ligand>
</feature>
<evidence type="ECO:0000256" key="14">
    <source>
        <dbReference type="ARBA" id="ARBA00022842"/>
    </source>
</evidence>
<dbReference type="GO" id="GO:0046872">
    <property type="term" value="F:metal ion binding"/>
    <property type="evidence" value="ECO:0007669"/>
    <property type="project" value="UniProtKB-KW"/>
</dbReference>
<dbReference type="GO" id="GO:0005886">
    <property type="term" value="C:plasma membrane"/>
    <property type="evidence" value="ECO:0007669"/>
    <property type="project" value="TreeGrafter"/>
</dbReference>
<dbReference type="InParanoid" id="A0A6P8I2T7"/>
<evidence type="ECO:0000256" key="8">
    <source>
        <dbReference type="ARBA" id="ARBA00022692"/>
    </source>
</evidence>
<protein>
    <recommendedName>
        <fullName evidence="5">receptor protein serine/threonine kinase</fullName>
        <ecNumber evidence="5">2.7.11.30</ecNumber>
    </recommendedName>
</protein>
<keyword evidence="13 18" id="KW-0067">ATP-binding</keyword>
<evidence type="ECO:0000313" key="24">
    <source>
        <dbReference type="RefSeq" id="XP_031559160.1"/>
    </source>
</evidence>